<dbReference type="Proteomes" id="UP001219933">
    <property type="component" value="Chromosome 4"/>
</dbReference>
<protein>
    <submittedName>
        <fullName evidence="1">Uncharacterized protein</fullName>
    </submittedName>
</protein>
<dbReference type="InterPro" id="IPR042120">
    <property type="entry name" value="MutL_C_dimsub"/>
</dbReference>
<organism evidence="1 2">
    <name type="scientific">Malassezia cuniculi</name>
    <dbReference type="NCBI Taxonomy" id="948313"/>
    <lineage>
        <taxon>Eukaryota</taxon>
        <taxon>Fungi</taxon>
        <taxon>Dikarya</taxon>
        <taxon>Basidiomycota</taxon>
        <taxon>Ustilaginomycotina</taxon>
        <taxon>Malasseziomycetes</taxon>
        <taxon>Malasseziales</taxon>
        <taxon>Malasseziaceae</taxon>
        <taxon>Malassezia</taxon>
    </lineage>
</organism>
<proteinExistence type="predicted"/>
<dbReference type="Gene3D" id="3.30.1540.20">
    <property type="entry name" value="MutL, C-terminal domain, dimerisation subdomain"/>
    <property type="match status" value="1"/>
</dbReference>
<dbReference type="AlphaFoldDB" id="A0AAF0J775"/>
<accession>A0AAF0J775</accession>
<gene>
    <name evidence="1" type="ORF">MCUN1_002809</name>
</gene>
<evidence type="ECO:0000313" key="1">
    <source>
        <dbReference type="EMBL" id="WFD35938.1"/>
    </source>
</evidence>
<dbReference type="EMBL" id="CP119880">
    <property type="protein sequence ID" value="WFD35938.1"/>
    <property type="molecule type" value="Genomic_DNA"/>
</dbReference>
<evidence type="ECO:0000313" key="2">
    <source>
        <dbReference type="Proteomes" id="UP001219933"/>
    </source>
</evidence>
<sequence length="91" mass="10017">MEPPDTEPLNHPECSVVHAELLEAQQDTCDQDELPVSLDEARIVAQVDCKYIVCAVNGATDTSLVCMDQHAVDERVRFEANVATYVTAARD</sequence>
<reference evidence="1" key="1">
    <citation type="submission" date="2023-03" db="EMBL/GenBank/DDBJ databases">
        <title>Mating type loci evolution in Malassezia.</title>
        <authorList>
            <person name="Coelho M.A."/>
        </authorList>
    </citation>
    <scope>NUCLEOTIDE SEQUENCE</scope>
    <source>
        <strain evidence="1">CBS 11721</strain>
    </source>
</reference>
<keyword evidence="2" id="KW-1185">Reference proteome</keyword>
<name>A0AAF0J775_9BASI</name>